<proteinExistence type="predicted"/>
<evidence type="ECO:0000313" key="1">
    <source>
        <dbReference type="EMBL" id="MFC6439680.1"/>
    </source>
</evidence>
<gene>
    <name evidence="1" type="ORF">ACFP85_05910</name>
</gene>
<reference evidence="2" key="1">
    <citation type="journal article" date="2019" name="Int. J. Syst. Evol. Microbiol.">
        <title>The Global Catalogue of Microorganisms (GCM) 10K type strain sequencing project: providing services to taxonomists for standard genome sequencing and annotation.</title>
        <authorList>
            <consortium name="The Broad Institute Genomics Platform"/>
            <consortium name="The Broad Institute Genome Sequencing Center for Infectious Disease"/>
            <person name="Wu L."/>
            <person name="Ma J."/>
        </authorList>
    </citation>
    <scope>NUCLEOTIDE SEQUENCE [LARGE SCALE GENOMIC DNA]</scope>
    <source>
        <strain evidence="2">CGMCC 1.16031</strain>
    </source>
</reference>
<sequence length="97" mass="10867">MQESSNEGGIVFVGVAHKRVWNPFEQRQLACGAGDKARDLIMSIANIEEIDEHAVHVGKKSKRVKLEGTLSVKVYKVINFEFVVCRLIVEEILVDSL</sequence>
<keyword evidence="2" id="KW-1185">Reference proteome</keyword>
<dbReference type="EMBL" id="JBHSUS010000001">
    <property type="protein sequence ID" value="MFC6439680.1"/>
    <property type="molecule type" value="Genomic_DNA"/>
</dbReference>
<comment type="caution">
    <text evidence="1">The sequence shown here is derived from an EMBL/GenBank/DDBJ whole genome shotgun (WGS) entry which is preliminary data.</text>
</comment>
<dbReference type="RefSeq" id="WP_131256571.1">
    <property type="nucleotide sequence ID" value="NZ_JBHSUS010000001.1"/>
</dbReference>
<accession>A0ABW1XI34</accession>
<protein>
    <submittedName>
        <fullName evidence="1">Uncharacterized protein</fullName>
    </submittedName>
</protein>
<evidence type="ECO:0000313" key="2">
    <source>
        <dbReference type="Proteomes" id="UP001596364"/>
    </source>
</evidence>
<name>A0ABW1XI34_9ALTE</name>
<organism evidence="1 2">
    <name type="scientific">Pseudobowmanella zhangzhouensis</name>
    <dbReference type="NCBI Taxonomy" id="1537679"/>
    <lineage>
        <taxon>Bacteria</taxon>
        <taxon>Pseudomonadati</taxon>
        <taxon>Pseudomonadota</taxon>
        <taxon>Gammaproteobacteria</taxon>
        <taxon>Alteromonadales</taxon>
        <taxon>Alteromonadaceae</taxon>
    </lineage>
</organism>
<dbReference type="Proteomes" id="UP001596364">
    <property type="component" value="Unassembled WGS sequence"/>
</dbReference>